<evidence type="ECO:0000256" key="1">
    <source>
        <dbReference type="SAM" id="Coils"/>
    </source>
</evidence>
<dbReference type="PANTHER" id="PTHR18937">
    <property type="entry name" value="STRUCTURAL MAINTENANCE OF CHROMOSOMES SMC FAMILY MEMBER"/>
    <property type="match status" value="1"/>
</dbReference>
<evidence type="ECO:0000256" key="2">
    <source>
        <dbReference type="SAM" id="MobiDB-lite"/>
    </source>
</evidence>
<dbReference type="EMBL" id="JANBPY010002007">
    <property type="protein sequence ID" value="KAJ1957087.1"/>
    <property type="molecule type" value="Genomic_DNA"/>
</dbReference>
<keyword evidence="4" id="KW-1185">Reference proteome</keyword>
<dbReference type="AlphaFoldDB" id="A0A9W8DZX5"/>
<keyword evidence="1" id="KW-0175">Coiled coil</keyword>
<protein>
    <submittedName>
        <fullName evidence="3">Uncharacterized protein</fullName>
    </submittedName>
</protein>
<feature type="region of interest" description="Disordered" evidence="2">
    <location>
        <begin position="325"/>
        <end position="351"/>
    </location>
</feature>
<dbReference type="SUPFAM" id="SSF57997">
    <property type="entry name" value="Tropomyosin"/>
    <property type="match status" value="1"/>
</dbReference>
<evidence type="ECO:0000313" key="4">
    <source>
        <dbReference type="Proteomes" id="UP001150925"/>
    </source>
</evidence>
<feature type="coiled-coil region" evidence="1">
    <location>
        <begin position="56"/>
        <end position="222"/>
    </location>
</feature>
<feature type="coiled-coil region" evidence="1">
    <location>
        <begin position="615"/>
        <end position="720"/>
    </location>
</feature>
<comment type="caution">
    <text evidence="3">The sequence shown here is derived from an EMBL/GenBank/DDBJ whole genome shotgun (WGS) entry which is preliminary data.</text>
</comment>
<accession>A0A9W8DZX5</accession>
<dbReference type="Gene3D" id="1.10.287.1490">
    <property type="match status" value="1"/>
</dbReference>
<gene>
    <name evidence="3" type="ORF">IWQ62_005167</name>
</gene>
<name>A0A9W8DZX5_9FUNG</name>
<organism evidence="3 4">
    <name type="scientific">Dispira parvispora</name>
    <dbReference type="NCBI Taxonomy" id="1520584"/>
    <lineage>
        <taxon>Eukaryota</taxon>
        <taxon>Fungi</taxon>
        <taxon>Fungi incertae sedis</taxon>
        <taxon>Zoopagomycota</taxon>
        <taxon>Kickxellomycotina</taxon>
        <taxon>Dimargaritomycetes</taxon>
        <taxon>Dimargaritales</taxon>
        <taxon>Dimargaritaceae</taxon>
        <taxon>Dispira</taxon>
    </lineage>
</organism>
<dbReference type="Proteomes" id="UP001150925">
    <property type="component" value="Unassembled WGS sequence"/>
</dbReference>
<evidence type="ECO:0000313" key="3">
    <source>
        <dbReference type="EMBL" id="KAJ1957087.1"/>
    </source>
</evidence>
<feature type="non-terminal residue" evidence="3">
    <location>
        <position position="1"/>
    </location>
</feature>
<reference evidence="3" key="1">
    <citation type="submission" date="2022-07" db="EMBL/GenBank/DDBJ databases">
        <title>Phylogenomic reconstructions and comparative analyses of Kickxellomycotina fungi.</title>
        <authorList>
            <person name="Reynolds N.K."/>
            <person name="Stajich J.E."/>
            <person name="Barry K."/>
            <person name="Grigoriev I.V."/>
            <person name="Crous P."/>
            <person name="Smith M.E."/>
        </authorList>
    </citation>
    <scope>NUCLEOTIDE SEQUENCE</scope>
    <source>
        <strain evidence="3">RSA 1196</strain>
    </source>
</reference>
<dbReference type="OrthoDB" id="1926336at2759"/>
<sequence length="739" mass="83982">MAADLPDDVKEKLAKLDHYEKRFADLVKSFKKLASQKKAADNILKETTPLRSIADAEALEAHLKNLNLKNEMSIEEIKRLTNERLAMEKQLKEQSTVAAPEDSSVDATKELEEANGTIQGLRATVDELQGQLASKVEHESSTGQRISDLEQLLEDTRSRLSTANDEITAAHEQYQLRLSDLQQDNRRLTELVQKSESETQQAKKLTQEVENLQTQLTQVREASQVTDDHNQTQAKSTAQEISSLGDEIGQIVSHLKSLVVDNEVVVPDSSAIQELPNRVASPSRDTAHSLSPPPGCLVVDRDSLITELGQLGENLSTISHTLQYSVHPPGRQIPSPQVPTTSTLSSSESSKELQQVEVLVKERNELQTTLESVRVELSDASGRISRLDQENQRLTREAEEHKKSAESLQVQLTTTLKEITTYQQDQKSYEERITALETETQDVKMRLQTRESQLEKKQGECDELSNLAHTLQTKVEDLQRQLQELQEKHDSLENRFVQQKQQLNASREHLETSDEKVVDLTDQLERARRQLKQSTLDLQKAQDAQQDVSSQLEQLKTHHEELQNSTKQQLEEAERKAQEATRAIQENEGRRVELVDAKKQVDHLQADLTTSRQLFEDKTQLLDQKQAQLHETETELKQLKATHDLQTSEAQRVQQVLRDELANQRRQAVQSLERVRKELTQRTEELTQIQQEVQPKLAVLEEVEAERDTLCSQLTTLRSTVETLEKAAVEQTLELETLQ</sequence>
<proteinExistence type="predicted"/>
<feature type="compositionally biased region" description="Basic and acidic residues" evidence="2">
    <location>
        <begin position="569"/>
        <end position="585"/>
    </location>
</feature>
<feature type="region of interest" description="Disordered" evidence="2">
    <location>
        <begin position="542"/>
        <end position="585"/>
    </location>
</feature>